<reference evidence="1" key="1">
    <citation type="submission" date="2021-03" db="EMBL/GenBank/DDBJ databases">
        <title>Evolutionary priming and transition to the ectomycorrhizal habit in an iconic lineage of mushroom-forming fungi: is preadaptation a requirement?</title>
        <authorList>
            <consortium name="DOE Joint Genome Institute"/>
            <person name="Looney B.P."/>
            <person name="Miyauchi S."/>
            <person name="Morin E."/>
            <person name="Drula E."/>
            <person name="Courty P.E."/>
            <person name="Chicoki N."/>
            <person name="Fauchery L."/>
            <person name="Kohler A."/>
            <person name="Kuo A."/>
            <person name="LaButti K."/>
            <person name="Pangilinan J."/>
            <person name="Lipzen A."/>
            <person name="Riley R."/>
            <person name="Andreopoulos W."/>
            <person name="He G."/>
            <person name="Johnson J."/>
            <person name="Barry K.W."/>
            <person name="Grigoriev I.V."/>
            <person name="Nagy L."/>
            <person name="Hibbett D."/>
            <person name="Henrissat B."/>
            <person name="Matheny P.B."/>
            <person name="Labbe J."/>
            <person name="Martin A.F."/>
        </authorList>
    </citation>
    <scope>NUCLEOTIDE SEQUENCE</scope>
    <source>
        <strain evidence="1">BPL698</strain>
    </source>
</reference>
<dbReference type="EMBL" id="JAGFNK010000125">
    <property type="protein sequence ID" value="KAI9507432.1"/>
    <property type="molecule type" value="Genomic_DNA"/>
</dbReference>
<evidence type="ECO:0000313" key="1">
    <source>
        <dbReference type="EMBL" id="KAI9507432.1"/>
    </source>
</evidence>
<protein>
    <submittedName>
        <fullName evidence="1">TPR-like protein</fullName>
    </submittedName>
</protein>
<name>A0ACC0U8L7_9AGAM</name>
<evidence type="ECO:0000313" key="2">
    <source>
        <dbReference type="Proteomes" id="UP001207468"/>
    </source>
</evidence>
<accession>A0ACC0U8L7</accession>
<keyword evidence="2" id="KW-1185">Reference proteome</keyword>
<dbReference type="Proteomes" id="UP001207468">
    <property type="component" value="Unassembled WGS sequence"/>
</dbReference>
<sequence>MAANVVIVDGEMIDSLRKAINDCADRGLQHGSKWAAELLSAVSPAKRRARHDLSSVPSTSARNEPTGAFQPPPVSFPPPHPHAPLASAVDSRVSREELELELGEEDTLSAGMANFRCREFARAAHTLKQCSSSRGRFLWLYSQYLVCRRSVLGSCRKMTWPLQASEKAALRDWNKLDSKFEKDASCLTAMLRMYVKVDRSQPSVPVNSNLLGLYETASSLEMKTDPWVLFLRGLLLYRLNRREAAIECALLSLQRYLWNWSAWDLLSSLVNDGEELFSLLPLLPIPSTHPLVHLFQIRTLNALHQPSENELGLCDRLLGPDHFPKSLWIMSLRANVLYHLHDFPAAEQQFEKIFKIDPCRIDDIDVYSNILYVTENRLTLSRLAHEFLALDKDRPEVCCLVGNHYSLRAEHEKAIRYFRRATQLDRTYLSAWTLMGHEYVEMKNSHAAIEAYRRAVDVSRKDYRAWYGLGQAYELLNMHQYALHYYQHATALRPYDIRLWQAQGASYQEMGRLREAIACLKRALLGADANEIAIALKLAKLHSDLDETADAVHYHLRVIDISRAMLKPVAEWARSAMFVARCYYVSEGGDLERARDLLETVAGSNSEDADSAAELLKRVKSTIGRKEGEGGEGEGVKDEFVC</sequence>
<gene>
    <name evidence="1" type="ORF">F5148DRAFT_1276220</name>
</gene>
<proteinExistence type="predicted"/>
<organism evidence="1 2">
    <name type="scientific">Russula earlei</name>
    <dbReference type="NCBI Taxonomy" id="71964"/>
    <lineage>
        <taxon>Eukaryota</taxon>
        <taxon>Fungi</taxon>
        <taxon>Dikarya</taxon>
        <taxon>Basidiomycota</taxon>
        <taxon>Agaricomycotina</taxon>
        <taxon>Agaricomycetes</taxon>
        <taxon>Russulales</taxon>
        <taxon>Russulaceae</taxon>
        <taxon>Russula</taxon>
    </lineage>
</organism>
<comment type="caution">
    <text evidence="1">The sequence shown here is derived from an EMBL/GenBank/DDBJ whole genome shotgun (WGS) entry which is preliminary data.</text>
</comment>